<reference evidence="7 8" key="1">
    <citation type="submission" date="2017-06" db="EMBL/GenBank/DDBJ databases">
        <title>Investigating the central metabolism of Clostridium thermosuccinogenes.</title>
        <authorList>
            <person name="Koendjbiharie J.G."/>
            <person name="van Kranenburg R."/>
        </authorList>
    </citation>
    <scope>NUCLEOTIDE SEQUENCE [LARGE SCALE GENOMIC DNA]</scope>
    <source>
        <strain evidence="7 8">DSM 5806</strain>
    </source>
</reference>
<keyword evidence="5" id="KW-0472">Membrane</keyword>
<evidence type="ECO:0000313" key="8">
    <source>
        <dbReference type="Proteomes" id="UP000236151"/>
    </source>
</evidence>
<name>A0A2K2FPJ6_9CLOT</name>
<keyword evidence="5" id="KW-0812">Transmembrane</keyword>
<dbReference type="RefSeq" id="WP_103080545.1">
    <property type="nucleotide sequence ID" value="NZ_CP021850.1"/>
</dbReference>
<keyword evidence="3" id="KW-0175">Coiled coil</keyword>
<gene>
    <name evidence="7" type="ORF">CDQ84_04575</name>
</gene>
<dbReference type="KEGG" id="cthd:CDO33_06585"/>
<dbReference type="Gene3D" id="1.10.10.1320">
    <property type="entry name" value="Anti-sigma factor, zinc-finger domain"/>
    <property type="match status" value="1"/>
</dbReference>
<evidence type="ECO:0000256" key="2">
    <source>
        <dbReference type="ARBA" id="ARBA00024438"/>
    </source>
</evidence>
<dbReference type="Pfam" id="PF13490">
    <property type="entry name" value="zf-HC2"/>
    <property type="match status" value="1"/>
</dbReference>
<keyword evidence="5" id="KW-1133">Transmembrane helix</keyword>
<protein>
    <recommendedName>
        <fullName evidence="2">Anti-sigma-W factor RsiW</fullName>
    </recommendedName>
</protein>
<dbReference type="Proteomes" id="UP000236151">
    <property type="component" value="Unassembled WGS sequence"/>
</dbReference>
<comment type="similarity">
    <text evidence="1">Belongs to the zinc-associated anti-sigma factor (ZAS) superfamily. Anti-sigma-W factor family.</text>
</comment>
<evidence type="ECO:0000313" key="7">
    <source>
        <dbReference type="EMBL" id="PNU00711.1"/>
    </source>
</evidence>
<evidence type="ECO:0000259" key="6">
    <source>
        <dbReference type="Pfam" id="PF13490"/>
    </source>
</evidence>
<feature type="domain" description="Putative zinc-finger" evidence="6">
    <location>
        <begin position="5"/>
        <end position="39"/>
    </location>
</feature>
<organism evidence="7 8">
    <name type="scientific">Clostridium thermosuccinogenes</name>
    <dbReference type="NCBI Taxonomy" id="84032"/>
    <lineage>
        <taxon>Bacteria</taxon>
        <taxon>Bacillati</taxon>
        <taxon>Bacillota</taxon>
        <taxon>Clostridia</taxon>
        <taxon>Eubacteriales</taxon>
        <taxon>Clostridiaceae</taxon>
        <taxon>Clostridium</taxon>
    </lineage>
</organism>
<feature type="transmembrane region" description="Helical" evidence="5">
    <location>
        <begin position="92"/>
        <end position="113"/>
    </location>
</feature>
<dbReference type="AlphaFoldDB" id="A0A2K2FPJ6"/>
<evidence type="ECO:0000256" key="4">
    <source>
        <dbReference type="SAM" id="MobiDB-lite"/>
    </source>
</evidence>
<dbReference type="InterPro" id="IPR041916">
    <property type="entry name" value="Anti_sigma_zinc_sf"/>
</dbReference>
<evidence type="ECO:0000256" key="3">
    <source>
        <dbReference type="SAM" id="Coils"/>
    </source>
</evidence>
<dbReference type="EMBL" id="NIOJ01000007">
    <property type="protein sequence ID" value="PNU00711.1"/>
    <property type="molecule type" value="Genomic_DNA"/>
</dbReference>
<evidence type="ECO:0000256" key="1">
    <source>
        <dbReference type="ARBA" id="ARBA00024353"/>
    </source>
</evidence>
<feature type="region of interest" description="Disordered" evidence="4">
    <location>
        <begin position="133"/>
        <end position="153"/>
    </location>
</feature>
<feature type="compositionally biased region" description="Basic and acidic residues" evidence="4">
    <location>
        <begin position="184"/>
        <end position="196"/>
    </location>
</feature>
<feature type="coiled-coil region" evidence="3">
    <location>
        <begin position="308"/>
        <end position="359"/>
    </location>
</feature>
<feature type="region of interest" description="Disordered" evidence="4">
    <location>
        <begin position="170"/>
        <end position="198"/>
    </location>
</feature>
<proteinExistence type="inferred from homology"/>
<sequence length="373" mass="41792">MMMNCNEARDLITLYIDNELQGEKLEKFKEHVESCEACRIELAEITRVVELCADMPEEELPETFKEQLHSKLVDVSRQDNNNRKVIFFKNSYLKVITTVAAVFLVFVALSGIYGNDLLKGRFLNLKDMNKTAQMDEKKMESSEAEIDAGMAEDQSEAQLRIASGEAGASSALESDASKSAQPREAWDSDGTAKDVTRGTMEGRSFMMMALPELREIRIAANTDDIEKVIGKIEEYADELGLEAAKKDDTNQNLSIEPTAKFAGEKAEMQLIVPNASYEGFIQNLKSDPELSKILSFGEMQKLNADDYINKLNSELDQIIQLIDKTENIGSTAEKSKETLKQLKEKRDSIQAEIESITINPDCTIVKFEILKEG</sequence>
<comment type="caution">
    <text evidence="7">The sequence shown here is derived from an EMBL/GenBank/DDBJ whole genome shotgun (WGS) entry which is preliminary data.</text>
</comment>
<evidence type="ECO:0000256" key="5">
    <source>
        <dbReference type="SAM" id="Phobius"/>
    </source>
</evidence>
<accession>A0A2K2FPJ6</accession>
<dbReference type="OrthoDB" id="6194834at2"/>
<dbReference type="InterPro" id="IPR027383">
    <property type="entry name" value="Znf_put"/>
</dbReference>
<keyword evidence="8" id="KW-1185">Reference proteome</keyword>